<protein>
    <submittedName>
        <fullName evidence="3">Uncharacterized protein</fullName>
    </submittedName>
</protein>
<keyword evidence="4" id="KW-1185">Reference proteome</keyword>
<feature type="compositionally biased region" description="Basic and acidic residues" evidence="2">
    <location>
        <begin position="248"/>
        <end position="288"/>
    </location>
</feature>
<dbReference type="Proteomes" id="UP000823561">
    <property type="component" value="Chromosome 2"/>
</dbReference>
<evidence type="ECO:0000313" key="4">
    <source>
        <dbReference type="Proteomes" id="UP000823561"/>
    </source>
</evidence>
<dbReference type="EMBL" id="JADWDJ010000002">
    <property type="protein sequence ID" value="KAG5284551.1"/>
    <property type="molecule type" value="Genomic_DNA"/>
</dbReference>
<feature type="compositionally biased region" description="Basic and acidic residues" evidence="2">
    <location>
        <begin position="396"/>
        <end position="436"/>
    </location>
</feature>
<organism evidence="3 4">
    <name type="scientific">Alosa alosa</name>
    <name type="common">allis shad</name>
    <dbReference type="NCBI Taxonomy" id="278164"/>
    <lineage>
        <taxon>Eukaryota</taxon>
        <taxon>Metazoa</taxon>
        <taxon>Chordata</taxon>
        <taxon>Craniata</taxon>
        <taxon>Vertebrata</taxon>
        <taxon>Euteleostomi</taxon>
        <taxon>Actinopterygii</taxon>
        <taxon>Neopterygii</taxon>
        <taxon>Teleostei</taxon>
        <taxon>Clupei</taxon>
        <taxon>Clupeiformes</taxon>
        <taxon>Clupeoidei</taxon>
        <taxon>Clupeidae</taxon>
        <taxon>Alosa</taxon>
    </lineage>
</organism>
<evidence type="ECO:0000256" key="2">
    <source>
        <dbReference type="SAM" id="MobiDB-lite"/>
    </source>
</evidence>
<keyword evidence="1" id="KW-0175">Coiled coil</keyword>
<feature type="region of interest" description="Disordered" evidence="2">
    <location>
        <begin position="214"/>
        <end position="288"/>
    </location>
</feature>
<feature type="region of interest" description="Disordered" evidence="2">
    <location>
        <begin position="494"/>
        <end position="520"/>
    </location>
</feature>
<gene>
    <name evidence="3" type="ORF">AALO_G00027920</name>
</gene>
<sequence length="520" mass="61058">MTEGGGAEAGRVDRLMMVAGSTAYMIPQELRLRGYKIDGFYTSLDRTQERRSNLSLTMRPRLPDRSELEKDMRELDRKLEESDRRLEELRQMTVVQERLAAERREQEERERERAVQERVRSLRTLREMYHLMLIIGPDPASYETVPLREPSKNPTVQKLQAQCRRDQERWRELDRGRMERMMRRSTTTAKSFAIDLDDVWTDEEEKEVILAARKKQREEREKMQAELNKEEDGKRGVATLSEEMEKDEAEKLQEESNGVRKEEMEVEMTTKQEREKMQAHLDKDENEGKRNVVEVVKLGGASEMWVWMSSDEEDGNSESEMAFDHLWTKLDEKEYDNSESDTDSDDVWMDEEEKEVILAARKKQREEREKMQAELNKEEDGKRGVATLSEEMEKDEAEKLQEESNGVRKEEMEVEMTTKQEREKMQAHLDKDENEGKRNVVEVVKLGGASEMWVWMSSDEEDGNSESEMAFDHLWTKLDEKEYDNSLKFTLTGMMSDGREEKEVIPSTGRNRGGERKDAG</sequence>
<comment type="caution">
    <text evidence="3">The sequence shown here is derived from an EMBL/GenBank/DDBJ whole genome shotgun (WGS) entry which is preliminary data.</text>
</comment>
<name>A0AAV6HF17_9TELE</name>
<proteinExistence type="predicted"/>
<accession>A0AAV6HF17</accession>
<evidence type="ECO:0000313" key="3">
    <source>
        <dbReference type="EMBL" id="KAG5284551.1"/>
    </source>
</evidence>
<dbReference type="AlphaFoldDB" id="A0AAV6HF17"/>
<feature type="compositionally biased region" description="Basic and acidic residues" evidence="2">
    <location>
        <begin position="216"/>
        <end position="235"/>
    </location>
</feature>
<reference evidence="3" key="1">
    <citation type="submission" date="2020-10" db="EMBL/GenBank/DDBJ databases">
        <title>Chromosome-scale genome assembly of the Allis shad, Alosa alosa.</title>
        <authorList>
            <person name="Margot Z."/>
            <person name="Christophe K."/>
            <person name="Cabau C."/>
            <person name="Louis A."/>
            <person name="Berthelot C."/>
            <person name="Parey E."/>
            <person name="Roest Crollius H."/>
            <person name="Montfort J."/>
            <person name="Robinson-Rechavi M."/>
            <person name="Bucao C."/>
            <person name="Bouchez O."/>
            <person name="Gislard M."/>
            <person name="Lluch J."/>
            <person name="Milhes M."/>
            <person name="Lampietro C."/>
            <person name="Lopez Roques C."/>
            <person name="Donnadieu C."/>
            <person name="Braasch I."/>
            <person name="Desvignes T."/>
            <person name="Postlethwait J."/>
            <person name="Bobe J."/>
            <person name="Guiguen Y."/>
        </authorList>
    </citation>
    <scope>NUCLEOTIDE SEQUENCE</scope>
    <source>
        <strain evidence="3">M-15738</strain>
        <tissue evidence="3">Blood</tissue>
    </source>
</reference>
<evidence type="ECO:0000256" key="1">
    <source>
        <dbReference type="SAM" id="Coils"/>
    </source>
</evidence>
<feature type="region of interest" description="Disordered" evidence="2">
    <location>
        <begin position="362"/>
        <end position="436"/>
    </location>
</feature>
<feature type="compositionally biased region" description="Basic and acidic residues" evidence="2">
    <location>
        <begin position="364"/>
        <end position="383"/>
    </location>
</feature>
<feature type="coiled-coil region" evidence="1">
    <location>
        <begin position="65"/>
        <end position="117"/>
    </location>
</feature>